<reference evidence="3 4" key="1">
    <citation type="submission" date="2020-02" db="EMBL/GenBank/DDBJ databases">
        <title>Broccoli isolated Pseudomonas sp.</title>
        <authorList>
            <person name="Fujikawa T."/>
            <person name="Sawada H."/>
        </authorList>
    </citation>
    <scope>NUCLEOTIDE SEQUENCE [LARGE SCALE GENOMIC DNA]</scope>
    <source>
        <strain evidence="3 4">JCM 32154</strain>
    </source>
</reference>
<name>A0A6I5RSB9_9PSED</name>
<feature type="region of interest" description="Disordered" evidence="1">
    <location>
        <begin position="51"/>
        <end position="74"/>
    </location>
</feature>
<evidence type="ECO:0000313" key="4">
    <source>
        <dbReference type="Proteomes" id="UP000471751"/>
    </source>
</evidence>
<keyword evidence="4" id="KW-1185">Reference proteome</keyword>
<feature type="chain" id="PRO_5026326218" description="Secreted protein" evidence="2">
    <location>
        <begin position="25"/>
        <end position="74"/>
    </location>
</feature>
<protein>
    <recommendedName>
        <fullName evidence="5">Secreted protein</fullName>
    </recommendedName>
</protein>
<gene>
    <name evidence="3" type="ORF">G3O07_16800</name>
</gene>
<keyword evidence="2" id="KW-0732">Signal</keyword>
<organism evidence="3 4">
    <name type="scientific">Pseudomonas laurentiana</name>
    <dbReference type="NCBI Taxonomy" id="2364649"/>
    <lineage>
        <taxon>Bacteria</taxon>
        <taxon>Pseudomonadati</taxon>
        <taxon>Pseudomonadota</taxon>
        <taxon>Gammaproteobacteria</taxon>
        <taxon>Pseudomonadales</taxon>
        <taxon>Pseudomonadaceae</taxon>
        <taxon>Pseudomonas</taxon>
    </lineage>
</organism>
<evidence type="ECO:0008006" key="5">
    <source>
        <dbReference type="Google" id="ProtNLM"/>
    </source>
</evidence>
<feature type="signal peptide" evidence="2">
    <location>
        <begin position="1"/>
        <end position="24"/>
    </location>
</feature>
<comment type="caution">
    <text evidence="3">The sequence shown here is derived from an EMBL/GenBank/DDBJ whole genome shotgun (WGS) entry which is preliminary data.</text>
</comment>
<dbReference type="RefSeq" id="WP_163938049.1">
    <property type="nucleotide sequence ID" value="NZ_BMQU01000008.1"/>
</dbReference>
<sequence>MSNSMGIASVFVLSSFLLSPVVMAEESQAFVAQNAARAAALDNARQAIAEQGKDRLETQKNAAPKVSASDRNDS</sequence>
<evidence type="ECO:0000313" key="3">
    <source>
        <dbReference type="EMBL" id="NES11024.1"/>
    </source>
</evidence>
<dbReference type="EMBL" id="JAAHBT010000191">
    <property type="protein sequence ID" value="NES11024.1"/>
    <property type="molecule type" value="Genomic_DNA"/>
</dbReference>
<dbReference type="Proteomes" id="UP000471751">
    <property type="component" value="Unassembled WGS sequence"/>
</dbReference>
<accession>A0A6I5RSB9</accession>
<evidence type="ECO:0000256" key="1">
    <source>
        <dbReference type="SAM" id="MobiDB-lite"/>
    </source>
</evidence>
<proteinExistence type="predicted"/>
<evidence type="ECO:0000256" key="2">
    <source>
        <dbReference type="SAM" id="SignalP"/>
    </source>
</evidence>
<dbReference type="AlphaFoldDB" id="A0A6I5RSB9"/>